<evidence type="ECO:0000313" key="2">
    <source>
        <dbReference type="Proteomes" id="UP000829398"/>
    </source>
</evidence>
<evidence type="ECO:0000313" key="1">
    <source>
        <dbReference type="EMBL" id="KAH9786712.1"/>
    </source>
</evidence>
<dbReference type="Proteomes" id="UP000829398">
    <property type="component" value="Chromosome 3"/>
</dbReference>
<comment type="caution">
    <text evidence="1">The sequence shown here is derived from an EMBL/GenBank/DDBJ whole genome shotgun (WGS) entry which is preliminary data.</text>
</comment>
<proteinExistence type="predicted"/>
<gene>
    <name evidence="1" type="ORF">KPL71_010360</name>
</gene>
<accession>A0ACB8MM78</accession>
<organism evidence="1 2">
    <name type="scientific">Citrus sinensis</name>
    <name type="common">Sweet orange</name>
    <name type="synonym">Citrus aurantium var. sinensis</name>
    <dbReference type="NCBI Taxonomy" id="2711"/>
    <lineage>
        <taxon>Eukaryota</taxon>
        <taxon>Viridiplantae</taxon>
        <taxon>Streptophyta</taxon>
        <taxon>Embryophyta</taxon>
        <taxon>Tracheophyta</taxon>
        <taxon>Spermatophyta</taxon>
        <taxon>Magnoliopsida</taxon>
        <taxon>eudicotyledons</taxon>
        <taxon>Gunneridae</taxon>
        <taxon>Pentapetalae</taxon>
        <taxon>rosids</taxon>
        <taxon>malvids</taxon>
        <taxon>Sapindales</taxon>
        <taxon>Rutaceae</taxon>
        <taxon>Aurantioideae</taxon>
        <taxon>Citrus</taxon>
    </lineage>
</organism>
<keyword evidence="2" id="KW-1185">Reference proteome</keyword>
<name>A0ACB8MM78_CITSI</name>
<reference evidence="2" key="1">
    <citation type="journal article" date="2023" name="Hortic. Res.">
        <title>A chromosome-level phased genome enabling allele-level studies in sweet orange: a case study on citrus Huanglongbing tolerance.</title>
        <authorList>
            <person name="Wu B."/>
            <person name="Yu Q."/>
            <person name="Deng Z."/>
            <person name="Duan Y."/>
            <person name="Luo F."/>
            <person name="Gmitter F. Jr."/>
        </authorList>
    </citation>
    <scope>NUCLEOTIDE SEQUENCE [LARGE SCALE GENOMIC DNA]</scope>
    <source>
        <strain evidence="2">cv. Valencia</strain>
    </source>
</reference>
<protein>
    <submittedName>
        <fullName evidence="1">RING-CH-type domain-containing protein</fullName>
    </submittedName>
</protein>
<dbReference type="EMBL" id="CM039172">
    <property type="protein sequence ID" value="KAH9786712.1"/>
    <property type="molecule type" value="Genomic_DNA"/>
</dbReference>
<sequence>MGDVVLFVEDFKSNPETTSHCRICHEEEFESCNSLEAPCACSGTVKEYGPGYTAPSKKSQLIEAAVTIRDSLQIPRREHVPRNPRLVAIAERLSAESHYPQCSSAAGRTAACCRSLALTFTVLLLVKHLFAVLTGNTDDYPFALVTVLLLRACGIILPMYVLMRTITAIHNSIRREYHHVTYDDETSNSDEEEEDDDDDDDDEEEQLDPRHSV</sequence>